<gene>
    <name evidence="2" type="ORF">EVAR_97605_1</name>
</gene>
<name>A0A4C1XJI5_EUMVA</name>
<evidence type="ECO:0000313" key="3">
    <source>
        <dbReference type="Proteomes" id="UP000299102"/>
    </source>
</evidence>
<reference evidence="2 3" key="1">
    <citation type="journal article" date="2019" name="Commun. Biol.">
        <title>The bagworm genome reveals a unique fibroin gene that provides high tensile strength.</title>
        <authorList>
            <person name="Kono N."/>
            <person name="Nakamura H."/>
            <person name="Ohtoshi R."/>
            <person name="Tomita M."/>
            <person name="Numata K."/>
            <person name="Arakawa K."/>
        </authorList>
    </citation>
    <scope>NUCLEOTIDE SEQUENCE [LARGE SCALE GENOMIC DNA]</scope>
</reference>
<feature type="region of interest" description="Disordered" evidence="1">
    <location>
        <begin position="1"/>
        <end position="75"/>
    </location>
</feature>
<dbReference type="EMBL" id="BGZK01000873">
    <property type="protein sequence ID" value="GBP63588.1"/>
    <property type="molecule type" value="Genomic_DNA"/>
</dbReference>
<organism evidence="2 3">
    <name type="scientific">Eumeta variegata</name>
    <name type="common">Bagworm moth</name>
    <name type="synonym">Eumeta japonica</name>
    <dbReference type="NCBI Taxonomy" id="151549"/>
    <lineage>
        <taxon>Eukaryota</taxon>
        <taxon>Metazoa</taxon>
        <taxon>Ecdysozoa</taxon>
        <taxon>Arthropoda</taxon>
        <taxon>Hexapoda</taxon>
        <taxon>Insecta</taxon>
        <taxon>Pterygota</taxon>
        <taxon>Neoptera</taxon>
        <taxon>Endopterygota</taxon>
        <taxon>Lepidoptera</taxon>
        <taxon>Glossata</taxon>
        <taxon>Ditrysia</taxon>
        <taxon>Tineoidea</taxon>
        <taxon>Psychidae</taxon>
        <taxon>Oiketicinae</taxon>
        <taxon>Eumeta</taxon>
    </lineage>
</organism>
<proteinExistence type="predicted"/>
<evidence type="ECO:0000256" key="1">
    <source>
        <dbReference type="SAM" id="MobiDB-lite"/>
    </source>
</evidence>
<dbReference type="AlphaFoldDB" id="A0A4C1XJI5"/>
<evidence type="ECO:0000313" key="2">
    <source>
        <dbReference type="EMBL" id="GBP63588.1"/>
    </source>
</evidence>
<accession>A0A4C1XJI5</accession>
<feature type="compositionally biased region" description="Low complexity" evidence="1">
    <location>
        <begin position="7"/>
        <end position="17"/>
    </location>
</feature>
<sequence>MPTCVTSAAASRARGAAPTPERPPLRDSDGQIRGSSCRKRVSSRVMLGPLTSPAVDRLSGSRQWGRPPLTCPSRR</sequence>
<protein>
    <submittedName>
        <fullName evidence="2">Uncharacterized protein</fullName>
    </submittedName>
</protein>
<comment type="caution">
    <text evidence="2">The sequence shown here is derived from an EMBL/GenBank/DDBJ whole genome shotgun (WGS) entry which is preliminary data.</text>
</comment>
<keyword evidence="3" id="KW-1185">Reference proteome</keyword>
<dbReference type="Proteomes" id="UP000299102">
    <property type="component" value="Unassembled WGS sequence"/>
</dbReference>